<reference evidence="1 2" key="1">
    <citation type="journal article" date="2023" name="Front. Microbiol.">
        <title>Phylogeography and host specificity of Pasteurellaceae pathogenic to sea-farmed fish in the north-east Atlantic.</title>
        <authorList>
            <person name="Gulla S."/>
            <person name="Colquhoun D.J."/>
            <person name="Olsen A.B."/>
            <person name="Spilsberg B."/>
            <person name="Lagesen K."/>
            <person name="Aakesson C.P."/>
            <person name="Strom S."/>
            <person name="Manji F."/>
            <person name="Birkbeck T.H."/>
            <person name="Nilsen H.K."/>
        </authorList>
    </citation>
    <scope>NUCLEOTIDE SEQUENCE [LARGE SCALE GENOMIC DNA]</scope>
    <source>
        <strain evidence="1 2">NVIB3131</strain>
    </source>
</reference>
<gene>
    <name evidence="1" type="ORF">QJU57_08860</name>
</gene>
<name>A0AAW8CDT8_9PAST</name>
<proteinExistence type="predicted"/>
<dbReference type="Proteomes" id="UP001226020">
    <property type="component" value="Unassembled WGS sequence"/>
</dbReference>
<evidence type="ECO:0000313" key="2">
    <source>
        <dbReference type="Proteomes" id="UP001226020"/>
    </source>
</evidence>
<sequence>MRDDFSNVFKSITDMLEQMSEKRESKPMGTGTEPCKTTVNIKHIDTEGNPLPEGIVVVVYDKANNPREGIIDKFGISTHSDVLCGKIRWRLFEAGTGERAKGYDLENGRMLLKAEHTISKEIAKHSDPKNQEKKPLTLYVSSKYSPMTLSEPANMITATYTQIYLVIGFEVNFIEEGSHGDRDAYDEDDNTQNLETDYGHAFFFTVKDDRIKTFFSFGPRGEATGFDKYWGKEYKGHREGNTKYAITERTRLFKFVISQNQLEEIEKNSRAFTKKVDSGEEEYTAYMNDTCAETAKEILDDSGVDTPSGEGRIRQYILHPIFHFVVPYSWFVQLKEKYGDPFSFDNAGIRKKRYKKEKFENYYTLAKNEYRSVWLLQTGWLLSKTYEKIIETEEKDYIYLYLNPSKLRKELYSYNMNGDLR</sequence>
<keyword evidence="2" id="KW-1185">Reference proteome</keyword>
<dbReference type="EMBL" id="JASAXT010000017">
    <property type="protein sequence ID" value="MDP8149182.1"/>
    <property type="molecule type" value="Genomic_DNA"/>
</dbReference>
<organism evidence="1 2">
    <name type="scientific">Phocoenobacter atlanticus subsp. atlanticus</name>
    <dbReference type="NCBI Taxonomy" id="3061285"/>
    <lineage>
        <taxon>Bacteria</taxon>
        <taxon>Pseudomonadati</taxon>
        <taxon>Pseudomonadota</taxon>
        <taxon>Gammaproteobacteria</taxon>
        <taxon>Pasteurellales</taxon>
        <taxon>Pasteurellaceae</taxon>
        <taxon>Phocoenobacter</taxon>
        <taxon>Phocoenobacter atlanticus</taxon>
    </lineage>
</organism>
<accession>A0AAW8CDT8</accession>
<evidence type="ECO:0008006" key="3">
    <source>
        <dbReference type="Google" id="ProtNLM"/>
    </source>
</evidence>
<protein>
    <recommendedName>
        <fullName evidence="3">DUF4105 domain-containing protein</fullName>
    </recommendedName>
</protein>
<dbReference type="AlphaFoldDB" id="A0AAW8CDT8"/>
<dbReference type="RefSeq" id="WP_306352021.1">
    <property type="nucleotide sequence ID" value="NZ_JASAWV010000018.1"/>
</dbReference>
<evidence type="ECO:0000313" key="1">
    <source>
        <dbReference type="EMBL" id="MDP8149182.1"/>
    </source>
</evidence>
<comment type="caution">
    <text evidence="1">The sequence shown here is derived from an EMBL/GenBank/DDBJ whole genome shotgun (WGS) entry which is preliminary data.</text>
</comment>